<feature type="region of interest" description="Disordered" evidence="1">
    <location>
        <begin position="22"/>
        <end position="42"/>
    </location>
</feature>
<name>C0FPT1_9FIRM</name>
<sequence>MIVRVTAFSKMVVCSDSLERRMRSATKPNTKKCQSKKNDRTQ</sequence>
<evidence type="ECO:0000313" key="3">
    <source>
        <dbReference type="Proteomes" id="UP000003561"/>
    </source>
</evidence>
<proteinExistence type="predicted"/>
<gene>
    <name evidence="2" type="ORF">ROSEINA2194_00734</name>
</gene>
<evidence type="ECO:0000256" key="1">
    <source>
        <dbReference type="SAM" id="MobiDB-lite"/>
    </source>
</evidence>
<reference evidence="2 3" key="1">
    <citation type="submission" date="2009-02" db="EMBL/GenBank/DDBJ databases">
        <authorList>
            <person name="Fulton L."/>
            <person name="Clifton S."/>
            <person name="Fulton B."/>
            <person name="Xu J."/>
            <person name="Minx P."/>
            <person name="Pepin K.H."/>
            <person name="Johnson M."/>
            <person name="Bhonagiri V."/>
            <person name="Nash W.E."/>
            <person name="Mardis E.R."/>
            <person name="Wilson R.K."/>
        </authorList>
    </citation>
    <scope>NUCLEOTIDE SEQUENCE [LARGE SCALE GENOMIC DNA]</scope>
    <source>
        <strain evidence="2 3">DSM 16841</strain>
    </source>
</reference>
<dbReference type="Proteomes" id="UP000003561">
    <property type="component" value="Unassembled WGS sequence"/>
</dbReference>
<evidence type="ECO:0000313" key="2">
    <source>
        <dbReference type="EMBL" id="EEG95411.1"/>
    </source>
</evidence>
<organism evidence="2 3">
    <name type="scientific">Roseburia inulinivorans DSM 16841</name>
    <dbReference type="NCBI Taxonomy" id="622312"/>
    <lineage>
        <taxon>Bacteria</taxon>
        <taxon>Bacillati</taxon>
        <taxon>Bacillota</taxon>
        <taxon>Clostridia</taxon>
        <taxon>Lachnospirales</taxon>
        <taxon>Lachnospiraceae</taxon>
        <taxon>Roseburia</taxon>
    </lineage>
</organism>
<protein>
    <submittedName>
        <fullName evidence="2">Uncharacterized protein</fullName>
    </submittedName>
</protein>
<dbReference type="EMBL" id="ACFY01000032">
    <property type="protein sequence ID" value="EEG95411.1"/>
    <property type="molecule type" value="Genomic_DNA"/>
</dbReference>
<reference evidence="2 3" key="2">
    <citation type="submission" date="2009-03" db="EMBL/GenBank/DDBJ databases">
        <title>Draft genome sequence of Roseburia inulinivorans (DSM 16841).</title>
        <authorList>
            <person name="Sudarsanam P."/>
            <person name="Ley R."/>
            <person name="Guruge J."/>
            <person name="Turnbaugh P.J."/>
            <person name="Mahowald M."/>
            <person name="Liep D."/>
            <person name="Gordon J."/>
        </authorList>
    </citation>
    <scope>NUCLEOTIDE SEQUENCE [LARGE SCALE GENOMIC DNA]</scope>
    <source>
        <strain evidence="2 3">DSM 16841</strain>
    </source>
</reference>
<comment type="caution">
    <text evidence="2">The sequence shown here is derived from an EMBL/GenBank/DDBJ whole genome shotgun (WGS) entry which is preliminary data.</text>
</comment>
<accession>C0FPT1</accession>
<dbReference type="AlphaFoldDB" id="C0FPT1"/>